<dbReference type="RefSeq" id="WP_106511106.1">
    <property type="nucleotide sequence ID" value="NZ_PXYI01000001.1"/>
</dbReference>
<dbReference type="AlphaFoldDB" id="A0A2P7QYP5"/>
<protein>
    <recommendedName>
        <fullName evidence="3">Transcriptional regulator</fullName>
    </recommendedName>
</protein>
<name>A0A2P7QYP5_9SPHN</name>
<accession>A0A2P7QYP5</accession>
<dbReference type="OrthoDB" id="7595714at2"/>
<keyword evidence="2" id="KW-1185">Reference proteome</keyword>
<gene>
    <name evidence="1" type="ORF">C7I55_01450</name>
</gene>
<dbReference type="Proteomes" id="UP000241167">
    <property type="component" value="Unassembled WGS sequence"/>
</dbReference>
<comment type="caution">
    <text evidence="1">The sequence shown here is derived from an EMBL/GenBank/DDBJ whole genome shotgun (WGS) entry which is preliminary data.</text>
</comment>
<organism evidence="1 2">
    <name type="scientific">Allosphingosinicella deserti</name>
    <dbReference type="NCBI Taxonomy" id="2116704"/>
    <lineage>
        <taxon>Bacteria</taxon>
        <taxon>Pseudomonadati</taxon>
        <taxon>Pseudomonadota</taxon>
        <taxon>Alphaproteobacteria</taxon>
        <taxon>Sphingomonadales</taxon>
        <taxon>Sphingomonadaceae</taxon>
        <taxon>Allosphingosinicella</taxon>
    </lineage>
</organism>
<evidence type="ECO:0000313" key="2">
    <source>
        <dbReference type="Proteomes" id="UP000241167"/>
    </source>
</evidence>
<sequence>MDTTNALSPVEKRCLRTLAFALDQYEPFVALSVPERTLRRLMDEGLAAEGPSLRPAVAPKGYKLTDRGWDTVRQVWTR</sequence>
<evidence type="ECO:0008006" key="3">
    <source>
        <dbReference type="Google" id="ProtNLM"/>
    </source>
</evidence>
<proteinExistence type="predicted"/>
<reference evidence="1 2" key="1">
    <citation type="submission" date="2018-03" db="EMBL/GenBank/DDBJ databases">
        <title>The draft genome of Sphingosinicella sp. GL-C-18.</title>
        <authorList>
            <person name="Liu L."/>
            <person name="Li L."/>
            <person name="Liang L."/>
            <person name="Zhang X."/>
            <person name="Wang T."/>
        </authorList>
    </citation>
    <scope>NUCLEOTIDE SEQUENCE [LARGE SCALE GENOMIC DNA]</scope>
    <source>
        <strain evidence="1 2">GL-C-18</strain>
    </source>
</reference>
<dbReference type="EMBL" id="PXYI01000001">
    <property type="protein sequence ID" value="PSJ43084.1"/>
    <property type="molecule type" value="Genomic_DNA"/>
</dbReference>
<evidence type="ECO:0000313" key="1">
    <source>
        <dbReference type="EMBL" id="PSJ43084.1"/>
    </source>
</evidence>